<gene>
    <name evidence="1" type="ORF">CCAX7_26060</name>
</gene>
<dbReference type="EMBL" id="AP025739">
    <property type="protein sequence ID" value="BDI30555.1"/>
    <property type="molecule type" value="Genomic_DNA"/>
</dbReference>
<dbReference type="KEGG" id="ccot:CCAX7_26060"/>
<organism evidence="1 2">
    <name type="scientific">Capsulimonas corticalis</name>
    <dbReference type="NCBI Taxonomy" id="2219043"/>
    <lineage>
        <taxon>Bacteria</taxon>
        <taxon>Bacillati</taxon>
        <taxon>Armatimonadota</taxon>
        <taxon>Armatimonadia</taxon>
        <taxon>Capsulimonadales</taxon>
        <taxon>Capsulimonadaceae</taxon>
        <taxon>Capsulimonas</taxon>
    </lineage>
</organism>
<proteinExistence type="predicted"/>
<dbReference type="AlphaFoldDB" id="A0A402CVW6"/>
<reference evidence="1 2" key="1">
    <citation type="journal article" date="2019" name="Int. J. Syst. Evol. Microbiol.">
        <title>Capsulimonas corticalis gen. nov., sp. nov., an aerobic capsulated bacterium, of a novel bacterial order, Capsulimonadales ord. nov., of the class Armatimonadia of the phylum Armatimonadetes.</title>
        <authorList>
            <person name="Li J."/>
            <person name="Kudo C."/>
            <person name="Tonouchi A."/>
        </authorList>
    </citation>
    <scope>NUCLEOTIDE SEQUENCE [LARGE SCALE GENOMIC DNA]</scope>
    <source>
        <strain evidence="1 2">AX-7</strain>
    </source>
</reference>
<dbReference type="Pfam" id="PF05534">
    <property type="entry name" value="HicB"/>
    <property type="match status" value="1"/>
</dbReference>
<dbReference type="RefSeq" id="WP_119321495.1">
    <property type="nucleotide sequence ID" value="NZ_AP025739.1"/>
</dbReference>
<evidence type="ECO:0000313" key="1">
    <source>
        <dbReference type="EMBL" id="BDI30555.1"/>
    </source>
</evidence>
<name>A0A402CVW6_9BACT</name>
<accession>A0A402CVW6</accession>
<dbReference type="InterPro" id="IPR008651">
    <property type="entry name" value="Uncharacterised_HicB"/>
</dbReference>
<protein>
    <submittedName>
        <fullName evidence="1">Uncharacterized protein</fullName>
    </submittedName>
</protein>
<sequence>MAANGYVHWAVVHNIVIQANHPVNGVMQTVELFVTNVPQDLEYQIVKDTIEQAGYFFGDSGVRWGNYQIVPDKDWITGWEHEFTYPNKTKISYDELLEQSKIEKRITLRLPPIIHNYLAYSASLTNSSLNQLITEILGDWQQDKMRAQVNRFEISVRHEIQSYMNYLEAISLGGPRDDLRAHRDAIMNAYDAYKDACRGANIQPDPDVLVYIPTSMRSE</sequence>
<evidence type="ECO:0000313" key="2">
    <source>
        <dbReference type="Proteomes" id="UP000287394"/>
    </source>
</evidence>
<keyword evidence="2" id="KW-1185">Reference proteome</keyword>
<dbReference type="Proteomes" id="UP000287394">
    <property type="component" value="Chromosome"/>
</dbReference>